<dbReference type="GO" id="GO:0046872">
    <property type="term" value="F:metal ion binding"/>
    <property type="evidence" value="ECO:0007669"/>
    <property type="project" value="UniProtKB-KW"/>
</dbReference>
<evidence type="ECO:0000259" key="7">
    <source>
        <dbReference type="Pfam" id="PF01406"/>
    </source>
</evidence>
<dbReference type="GO" id="GO:0005524">
    <property type="term" value="F:ATP binding"/>
    <property type="evidence" value="ECO:0007669"/>
    <property type="project" value="UniProtKB-KW"/>
</dbReference>
<name>A0AAD4S6J1_9MAGN</name>
<dbReference type="Gene3D" id="1.20.120.1910">
    <property type="entry name" value="Cysteine-tRNA ligase, C-terminal anti-codon recognition domain"/>
    <property type="match status" value="1"/>
</dbReference>
<reference evidence="8" key="1">
    <citation type="submission" date="2022-04" db="EMBL/GenBank/DDBJ databases">
        <title>A functionally conserved STORR gene fusion in Papaver species that diverged 16.8 million years ago.</title>
        <authorList>
            <person name="Catania T."/>
        </authorList>
    </citation>
    <scope>NUCLEOTIDE SEQUENCE</scope>
    <source>
        <strain evidence="8">S-188037</strain>
    </source>
</reference>
<sequence>MVEREFQLYNSMTKKKEIFIPKEPGKVGIYVGGVPAYDLSHIHNARAYAAVDVLYRYLKHLGYQVTYVRKYSDIDDKIIKQAEELEEEPSDLLDEYLSDMRDLNVLTPTEQPRVSENMDEIKNMIAEAAKPGEISWESPWGPGRPGWHIECSAMSDRYPISSFDIHGGGRDLLFLHEKELAQSCAARPNTCEIKYWMHNGFVDTNNKQKRTSPGNFSTIREITKLHHPLALRYLMASTHYRSPVNYSLERLELASLYVSYIYETLLDCKDALYSFREENPVIPKTRGLLSAGAFKEILILMNQIEKIEQQDHSSFYSLAEMEKAVKMVLDTFGLMSSSSYSEVLRQFKVKALRRAKLTEEDVLQQIEVRTQALKDNDSAKSDQIRRDLTDKGIFLYDEGYETQWKPCFPDSRTLGTLVN</sequence>
<keyword evidence="2" id="KW-0436">Ligase</keyword>
<dbReference type="Pfam" id="PF01406">
    <property type="entry name" value="tRNA-synt_1e"/>
    <property type="match status" value="2"/>
</dbReference>
<gene>
    <name evidence="8" type="ORF">MKW98_013676</name>
</gene>
<dbReference type="SUPFAM" id="SSF47323">
    <property type="entry name" value="Anticodon-binding domain of a subclass of class I aminoacyl-tRNA synthetases"/>
    <property type="match status" value="1"/>
</dbReference>
<dbReference type="Gene3D" id="3.40.50.620">
    <property type="entry name" value="HUPs"/>
    <property type="match status" value="2"/>
</dbReference>
<dbReference type="PANTHER" id="PTHR10890">
    <property type="entry name" value="CYSTEINYL-TRNA SYNTHETASE"/>
    <property type="match status" value="1"/>
</dbReference>
<organism evidence="8 9">
    <name type="scientific">Papaver atlanticum</name>
    <dbReference type="NCBI Taxonomy" id="357466"/>
    <lineage>
        <taxon>Eukaryota</taxon>
        <taxon>Viridiplantae</taxon>
        <taxon>Streptophyta</taxon>
        <taxon>Embryophyta</taxon>
        <taxon>Tracheophyta</taxon>
        <taxon>Spermatophyta</taxon>
        <taxon>Magnoliopsida</taxon>
        <taxon>Ranunculales</taxon>
        <taxon>Papaveraceae</taxon>
        <taxon>Papaveroideae</taxon>
        <taxon>Papaver</taxon>
    </lineage>
</organism>
<evidence type="ECO:0000313" key="9">
    <source>
        <dbReference type="Proteomes" id="UP001202328"/>
    </source>
</evidence>
<keyword evidence="6" id="KW-0067">ATP-binding</keyword>
<keyword evidence="4" id="KW-0547">Nucleotide-binding</keyword>
<evidence type="ECO:0000313" key="8">
    <source>
        <dbReference type="EMBL" id="KAI3867722.1"/>
    </source>
</evidence>
<dbReference type="InterPro" id="IPR014729">
    <property type="entry name" value="Rossmann-like_a/b/a_fold"/>
</dbReference>
<proteinExistence type="predicted"/>
<dbReference type="GO" id="GO:0006423">
    <property type="term" value="P:cysteinyl-tRNA aminoacylation"/>
    <property type="evidence" value="ECO:0007669"/>
    <property type="project" value="TreeGrafter"/>
</dbReference>
<dbReference type="SUPFAM" id="SSF52374">
    <property type="entry name" value="Nucleotidylyl transferase"/>
    <property type="match status" value="1"/>
</dbReference>
<dbReference type="Proteomes" id="UP001202328">
    <property type="component" value="Unassembled WGS sequence"/>
</dbReference>
<dbReference type="InterPro" id="IPR009080">
    <property type="entry name" value="tRNAsynth_Ia_anticodon-bd"/>
</dbReference>
<dbReference type="PANTHER" id="PTHR10890:SF26">
    <property type="entry name" value="CYSTEINE--TRNA LIGASE 1, CYTOPLASMIC-RELATED"/>
    <property type="match status" value="1"/>
</dbReference>
<feature type="domain" description="tRNA synthetases class I catalytic" evidence="7">
    <location>
        <begin position="128"/>
        <end position="254"/>
    </location>
</feature>
<evidence type="ECO:0000256" key="5">
    <source>
        <dbReference type="ARBA" id="ARBA00022833"/>
    </source>
</evidence>
<evidence type="ECO:0000256" key="3">
    <source>
        <dbReference type="ARBA" id="ARBA00022723"/>
    </source>
</evidence>
<accession>A0AAD4S6J1</accession>
<dbReference type="GO" id="GO:0005737">
    <property type="term" value="C:cytoplasm"/>
    <property type="evidence" value="ECO:0007669"/>
    <property type="project" value="TreeGrafter"/>
</dbReference>
<keyword evidence="5" id="KW-0862">Zinc</keyword>
<dbReference type="GO" id="GO:0004817">
    <property type="term" value="F:cysteine-tRNA ligase activity"/>
    <property type="evidence" value="ECO:0007669"/>
    <property type="project" value="TreeGrafter"/>
</dbReference>
<dbReference type="AlphaFoldDB" id="A0AAD4S6J1"/>
<keyword evidence="9" id="KW-1185">Reference proteome</keyword>
<evidence type="ECO:0000256" key="1">
    <source>
        <dbReference type="ARBA" id="ARBA00001947"/>
    </source>
</evidence>
<keyword evidence="3" id="KW-0479">Metal-binding</keyword>
<dbReference type="EMBL" id="JAJJMB010013535">
    <property type="protein sequence ID" value="KAI3867722.1"/>
    <property type="molecule type" value="Genomic_DNA"/>
</dbReference>
<dbReference type="InterPro" id="IPR032678">
    <property type="entry name" value="tRNA-synt_1_cat_dom"/>
</dbReference>
<dbReference type="CDD" id="cd00672">
    <property type="entry name" value="CysRS_core"/>
    <property type="match status" value="1"/>
</dbReference>
<feature type="domain" description="tRNA synthetases class I catalytic" evidence="7">
    <location>
        <begin position="21"/>
        <end position="127"/>
    </location>
</feature>
<evidence type="ECO:0000256" key="2">
    <source>
        <dbReference type="ARBA" id="ARBA00022598"/>
    </source>
</evidence>
<protein>
    <recommendedName>
        <fullName evidence="7">tRNA synthetases class I catalytic domain-containing protein</fullName>
    </recommendedName>
</protein>
<comment type="caution">
    <text evidence="8">The sequence shown here is derived from an EMBL/GenBank/DDBJ whole genome shotgun (WGS) entry which is preliminary data.</text>
</comment>
<dbReference type="InterPro" id="IPR024909">
    <property type="entry name" value="Cys-tRNA/MSH_ligase"/>
</dbReference>
<comment type="cofactor">
    <cofactor evidence="1">
        <name>Zn(2+)</name>
        <dbReference type="ChEBI" id="CHEBI:29105"/>
    </cofactor>
</comment>
<evidence type="ECO:0000256" key="6">
    <source>
        <dbReference type="ARBA" id="ARBA00022840"/>
    </source>
</evidence>
<evidence type="ECO:0000256" key="4">
    <source>
        <dbReference type="ARBA" id="ARBA00022741"/>
    </source>
</evidence>